<feature type="signal peptide" evidence="2">
    <location>
        <begin position="1"/>
        <end position="20"/>
    </location>
</feature>
<reference evidence="3" key="2">
    <citation type="submission" date="2023-07" db="EMBL/GenBank/DDBJ databases">
        <authorList>
            <consortium name="Lawrence Berkeley National Laboratory"/>
            <person name="Haridas S."/>
            <person name="Hensen N."/>
            <person name="Bonometti L."/>
            <person name="Westerberg I."/>
            <person name="Brannstrom I.O."/>
            <person name="Guillou S."/>
            <person name="Cros-Aarteil S."/>
            <person name="Calhoun S."/>
            <person name="Kuo A."/>
            <person name="Mondo S."/>
            <person name="Pangilinan J."/>
            <person name="Riley R."/>
            <person name="LaButti K."/>
            <person name="Andreopoulos B."/>
            <person name="Lipzen A."/>
            <person name="Chen C."/>
            <person name="Yanf M."/>
            <person name="Daum C."/>
            <person name="Ng V."/>
            <person name="Clum A."/>
            <person name="Steindorff A."/>
            <person name="Ohm R."/>
            <person name="Martin F."/>
            <person name="Silar P."/>
            <person name="Natvig D."/>
            <person name="Lalanne C."/>
            <person name="Gautier V."/>
            <person name="Ament-velasquez S.L."/>
            <person name="Kruys A."/>
            <person name="Hutchinson M.I."/>
            <person name="Powell A.J."/>
            <person name="Barry K."/>
            <person name="Miller A.N."/>
            <person name="Grigoriev I.V."/>
            <person name="Debuchy R."/>
            <person name="Gladieux P."/>
            <person name="Thoren M.H."/>
            <person name="Johannesson H."/>
        </authorList>
    </citation>
    <scope>NUCLEOTIDE SEQUENCE</scope>
    <source>
        <strain evidence="3">FGSC 1904</strain>
    </source>
</reference>
<dbReference type="Gene3D" id="2.60.40.420">
    <property type="entry name" value="Cupredoxins - blue copper proteins"/>
    <property type="match status" value="2"/>
</dbReference>
<dbReference type="Proteomes" id="UP001281003">
    <property type="component" value="Unassembled WGS sequence"/>
</dbReference>
<sequence length="689" mass="74630">MWSSSWLLLPLPLLASIAQGAHHVVKVGQNEKLQFVPETLKAAVGDTVEYQFFSKNHSVVQSSFDKPCQPLGDGFFSGFVPTSSPNEPSRTTFTINIKDTKPKWVYCSQGNHCQSGMVHGINVESKKLDEYKNSAAKAKANVSPDSPRSAWGFRRMHVDVGKDGKNEFTPKEIKEPPGTIIQFKFHGKEHSVVEASFDKPCVPIEGGFSSGFIPVEDDDFDAVFNVLVPPHTRPIWLYDANGKNCQSGMVGSINAPSKGNNTLEAFAAKAANVEKSEIPDYAPIGGVAVVDGLINPVYDGPNLIIPVTLIDPTLLDAETNETTSSATSTAATAAPTESAETGGHSNKYISGSKDNTNSSIYINTAAGGSKPGHYAYPSEISDETIAFLQVLKLMDRILGETLYAWYKKIAKDGEWQGIYPDSLVSMIQSMSAQISVHYQTLEDTLNHFSVGQTFNDTACTLKLPQGNEIDEYVIASLVLLKLEIGALADVSSLLAQSGDAWFLPALVTEVGAKSRMSAVINMIQNKNAAAAPREVLLPLELAWSYAMTHFVESCPGDEAGKIKDMPDKLFAPLEVVDKELSGADSHERALKVTLNYTVPADAEGGKGNGEEYWVAWVGPWGTYEYTKLDVKSKVAEVPENMFGYVWIAVVNDNTVGLSELEDVTVAGPQIVWTSNPSGEIDVGFDKEIV</sequence>
<dbReference type="CDD" id="cd00920">
    <property type="entry name" value="Cupredoxin"/>
    <property type="match status" value="2"/>
</dbReference>
<feature type="region of interest" description="Disordered" evidence="1">
    <location>
        <begin position="320"/>
        <end position="351"/>
    </location>
</feature>
<comment type="caution">
    <text evidence="3">The sequence shown here is derived from an EMBL/GenBank/DDBJ whole genome shotgun (WGS) entry which is preliminary data.</text>
</comment>
<feature type="chain" id="PRO_5042257252" evidence="2">
    <location>
        <begin position="21"/>
        <end position="689"/>
    </location>
</feature>
<feature type="compositionally biased region" description="Low complexity" evidence="1">
    <location>
        <begin position="320"/>
        <end position="341"/>
    </location>
</feature>
<proteinExistence type="predicted"/>
<evidence type="ECO:0000313" key="4">
    <source>
        <dbReference type="Proteomes" id="UP001281003"/>
    </source>
</evidence>
<organism evidence="3 4">
    <name type="scientific">Sordaria brevicollis</name>
    <dbReference type="NCBI Taxonomy" id="83679"/>
    <lineage>
        <taxon>Eukaryota</taxon>
        <taxon>Fungi</taxon>
        <taxon>Dikarya</taxon>
        <taxon>Ascomycota</taxon>
        <taxon>Pezizomycotina</taxon>
        <taxon>Sordariomycetes</taxon>
        <taxon>Sordariomycetidae</taxon>
        <taxon>Sordariales</taxon>
        <taxon>Sordariaceae</taxon>
        <taxon>Sordaria</taxon>
    </lineage>
</organism>
<accession>A0AAE0PHZ4</accession>
<dbReference type="AlphaFoldDB" id="A0AAE0PHZ4"/>
<gene>
    <name evidence="3" type="ORF">B0T20DRAFT_478141</name>
</gene>
<evidence type="ECO:0000256" key="2">
    <source>
        <dbReference type="SAM" id="SignalP"/>
    </source>
</evidence>
<dbReference type="EMBL" id="JAUTDP010000004">
    <property type="protein sequence ID" value="KAK3400295.1"/>
    <property type="molecule type" value="Genomic_DNA"/>
</dbReference>
<dbReference type="PANTHER" id="PTHR34883:SF17">
    <property type="entry name" value="CUPREDOXIN"/>
    <property type="match status" value="1"/>
</dbReference>
<dbReference type="SUPFAM" id="SSF49503">
    <property type="entry name" value="Cupredoxins"/>
    <property type="match status" value="2"/>
</dbReference>
<keyword evidence="4" id="KW-1185">Reference proteome</keyword>
<evidence type="ECO:0000256" key="1">
    <source>
        <dbReference type="SAM" id="MobiDB-lite"/>
    </source>
</evidence>
<reference evidence="3" key="1">
    <citation type="journal article" date="2023" name="Mol. Phylogenet. Evol.">
        <title>Genome-scale phylogeny and comparative genomics of the fungal order Sordariales.</title>
        <authorList>
            <person name="Hensen N."/>
            <person name="Bonometti L."/>
            <person name="Westerberg I."/>
            <person name="Brannstrom I.O."/>
            <person name="Guillou S."/>
            <person name="Cros-Aarteil S."/>
            <person name="Calhoun S."/>
            <person name="Haridas S."/>
            <person name="Kuo A."/>
            <person name="Mondo S."/>
            <person name="Pangilinan J."/>
            <person name="Riley R."/>
            <person name="LaButti K."/>
            <person name="Andreopoulos B."/>
            <person name="Lipzen A."/>
            <person name="Chen C."/>
            <person name="Yan M."/>
            <person name="Daum C."/>
            <person name="Ng V."/>
            <person name="Clum A."/>
            <person name="Steindorff A."/>
            <person name="Ohm R.A."/>
            <person name="Martin F."/>
            <person name="Silar P."/>
            <person name="Natvig D.O."/>
            <person name="Lalanne C."/>
            <person name="Gautier V."/>
            <person name="Ament-Velasquez S.L."/>
            <person name="Kruys A."/>
            <person name="Hutchinson M.I."/>
            <person name="Powell A.J."/>
            <person name="Barry K."/>
            <person name="Miller A.N."/>
            <person name="Grigoriev I.V."/>
            <person name="Debuchy R."/>
            <person name="Gladieux P."/>
            <person name="Hiltunen Thoren M."/>
            <person name="Johannesson H."/>
        </authorList>
    </citation>
    <scope>NUCLEOTIDE SEQUENCE</scope>
    <source>
        <strain evidence="3">FGSC 1904</strain>
    </source>
</reference>
<dbReference type="PANTHER" id="PTHR34883">
    <property type="entry name" value="SERINE-RICH PROTEIN, PUTATIVE-RELATED-RELATED"/>
    <property type="match status" value="1"/>
</dbReference>
<evidence type="ECO:0000313" key="3">
    <source>
        <dbReference type="EMBL" id="KAK3400295.1"/>
    </source>
</evidence>
<dbReference type="InterPro" id="IPR052953">
    <property type="entry name" value="Ser-rich/MCO-related"/>
</dbReference>
<keyword evidence="2" id="KW-0732">Signal</keyword>
<dbReference type="InterPro" id="IPR008972">
    <property type="entry name" value="Cupredoxin"/>
</dbReference>
<name>A0AAE0PHZ4_SORBR</name>
<protein>
    <submittedName>
        <fullName evidence="3">Uncharacterized protein</fullName>
    </submittedName>
</protein>